<dbReference type="AlphaFoldDB" id="A0A328AH38"/>
<feature type="compositionally biased region" description="Basic and acidic residues" evidence="1">
    <location>
        <begin position="199"/>
        <end position="213"/>
    </location>
</feature>
<sequence>MFMSADELQDGLSRLFHLGMELAERIQQDAMEAEQPETRAKLATAFHRISRSVRQTAALKLRLEREAKRAVREDQAAVRADRERQVDLRKTRIKARVEQLIWTEYEGEDADRRESILEDLLDADALEDDFLDLSPEAEIARLCMDLGLPNPPPKGEVSAKPMEGVEAHSTLSPAPQPPQSLRDSSPPGGPSRGASERPSFPRDNRGEDYWNSA</sequence>
<dbReference type="Proteomes" id="UP000249254">
    <property type="component" value="Unassembled WGS sequence"/>
</dbReference>
<feature type="region of interest" description="Disordered" evidence="1">
    <location>
        <begin position="151"/>
        <end position="213"/>
    </location>
</feature>
<name>A0A328AH38_9CAUL</name>
<accession>A0A328AH38</accession>
<organism evidence="2 3">
    <name type="scientific">Phenylobacterium soli</name>
    <dbReference type="NCBI Taxonomy" id="2170551"/>
    <lineage>
        <taxon>Bacteria</taxon>
        <taxon>Pseudomonadati</taxon>
        <taxon>Pseudomonadota</taxon>
        <taxon>Alphaproteobacteria</taxon>
        <taxon>Caulobacterales</taxon>
        <taxon>Caulobacteraceae</taxon>
        <taxon>Phenylobacterium</taxon>
    </lineage>
</organism>
<evidence type="ECO:0000313" key="2">
    <source>
        <dbReference type="EMBL" id="RAK54213.1"/>
    </source>
</evidence>
<dbReference type="EMBL" id="QFYQ01000001">
    <property type="protein sequence ID" value="RAK54213.1"/>
    <property type="molecule type" value="Genomic_DNA"/>
</dbReference>
<evidence type="ECO:0000256" key="1">
    <source>
        <dbReference type="SAM" id="MobiDB-lite"/>
    </source>
</evidence>
<gene>
    <name evidence="2" type="ORF">DJ017_06595</name>
</gene>
<feature type="compositionally biased region" description="Low complexity" evidence="1">
    <location>
        <begin position="180"/>
        <end position="198"/>
    </location>
</feature>
<keyword evidence="3" id="KW-1185">Reference proteome</keyword>
<protein>
    <submittedName>
        <fullName evidence="2">Uncharacterized protein</fullName>
    </submittedName>
</protein>
<comment type="caution">
    <text evidence="2">The sequence shown here is derived from an EMBL/GenBank/DDBJ whole genome shotgun (WGS) entry which is preliminary data.</text>
</comment>
<reference evidence="3" key="1">
    <citation type="submission" date="2018-05" db="EMBL/GenBank/DDBJ databases">
        <authorList>
            <person name="Li X."/>
        </authorList>
    </citation>
    <scope>NUCLEOTIDE SEQUENCE [LARGE SCALE GENOMIC DNA]</scope>
    <source>
        <strain evidence="3">LX32</strain>
    </source>
</reference>
<proteinExistence type="predicted"/>
<evidence type="ECO:0000313" key="3">
    <source>
        <dbReference type="Proteomes" id="UP000249254"/>
    </source>
</evidence>